<dbReference type="GO" id="GO:0016020">
    <property type="term" value="C:membrane"/>
    <property type="evidence" value="ECO:0007669"/>
    <property type="project" value="UniProtKB-SubCell"/>
</dbReference>
<evidence type="ECO:0000313" key="6">
    <source>
        <dbReference type="Proteomes" id="UP001202328"/>
    </source>
</evidence>
<name>A0AAD4XQG6_9MAGN</name>
<evidence type="ECO:0000256" key="2">
    <source>
        <dbReference type="ARBA" id="ARBA00022729"/>
    </source>
</evidence>
<dbReference type="Pfam" id="PF13947">
    <property type="entry name" value="GUB_WAK_bind"/>
    <property type="match status" value="1"/>
</dbReference>
<dbReference type="AlphaFoldDB" id="A0AAD4XQG6"/>
<evidence type="ECO:0000259" key="4">
    <source>
        <dbReference type="Pfam" id="PF13947"/>
    </source>
</evidence>
<keyword evidence="6" id="KW-1185">Reference proteome</keyword>
<dbReference type="InterPro" id="IPR025287">
    <property type="entry name" value="WAK_GUB"/>
</dbReference>
<protein>
    <recommendedName>
        <fullName evidence="4">Wall-associated receptor kinase galacturonan-binding domain-containing protein</fullName>
    </recommendedName>
</protein>
<organism evidence="5 6">
    <name type="scientific">Papaver atlanticum</name>
    <dbReference type="NCBI Taxonomy" id="357466"/>
    <lineage>
        <taxon>Eukaryota</taxon>
        <taxon>Viridiplantae</taxon>
        <taxon>Streptophyta</taxon>
        <taxon>Embryophyta</taxon>
        <taxon>Tracheophyta</taxon>
        <taxon>Spermatophyta</taxon>
        <taxon>Magnoliopsida</taxon>
        <taxon>Ranunculales</taxon>
        <taxon>Papaveraceae</taxon>
        <taxon>Papaveroideae</taxon>
        <taxon>Papaver</taxon>
    </lineage>
</organism>
<proteinExistence type="predicted"/>
<reference evidence="5" key="1">
    <citation type="submission" date="2022-04" db="EMBL/GenBank/DDBJ databases">
        <title>A functionally conserved STORR gene fusion in Papaver species that diverged 16.8 million years ago.</title>
        <authorList>
            <person name="Catania T."/>
        </authorList>
    </citation>
    <scope>NUCLEOTIDE SEQUENCE</scope>
    <source>
        <strain evidence="5">S-188037</strain>
    </source>
</reference>
<dbReference type="PANTHER" id="PTHR33491">
    <property type="entry name" value="OSJNBA0016N04.9 PROTEIN"/>
    <property type="match status" value="1"/>
</dbReference>
<feature type="chain" id="PRO_5042020740" description="Wall-associated receptor kinase galacturonan-binding domain-containing protein" evidence="3">
    <location>
        <begin position="25"/>
        <end position="294"/>
    </location>
</feature>
<comment type="subcellular location">
    <subcellularLocation>
        <location evidence="1">Membrane</location>
        <topology evidence="1">Single-pass membrane protein</topology>
    </subcellularLocation>
</comment>
<evidence type="ECO:0000313" key="5">
    <source>
        <dbReference type="EMBL" id="KAI3938083.1"/>
    </source>
</evidence>
<dbReference type="Proteomes" id="UP001202328">
    <property type="component" value="Unassembled WGS sequence"/>
</dbReference>
<dbReference type="EMBL" id="JAJJMB010005585">
    <property type="protein sequence ID" value="KAI3938083.1"/>
    <property type="molecule type" value="Genomic_DNA"/>
</dbReference>
<keyword evidence="2 3" id="KW-0732">Signal</keyword>
<evidence type="ECO:0000256" key="1">
    <source>
        <dbReference type="ARBA" id="ARBA00004167"/>
    </source>
</evidence>
<evidence type="ECO:0000256" key="3">
    <source>
        <dbReference type="SAM" id="SignalP"/>
    </source>
</evidence>
<comment type="caution">
    <text evidence="5">The sequence shown here is derived from an EMBL/GenBank/DDBJ whole genome shotgun (WGS) entry which is preliminary data.</text>
</comment>
<accession>A0AAD4XQG6</accession>
<dbReference type="GO" id="GO:0030247">
    <property type="term" value="F:polysaccharide binding"/>
    <property type="evidence" value="ECO:0007669"/>
    <property type="project" value="InterPro"/>
</dbReference>
<sequence length="294" mass="31796">MFSGKLLLIHLISFWLSIASLVAAFGDSKPGCQAKCGNVSIPYPFGITVGGDDDNRGAGGCSIQGVGYGYNVNCNTSYDPPKAFIGTGNLEILSISGTEIRIKSLVATLCYDMSGDLVPDGQNHQIVTSNLKPTPFTFSNTKNRLFTIGCNSAGALLGWDQLGKNYSSQCISMCSSKEDVREGSCNGNGCCQNTIPKGIKNFSVGLVWIANTTILSFNPCSYTFLADREQYTFYASDLQADSKVREIPQVLDWAIGSRTCTRKTAKVASIQSPVLLIAVKYLKFLKYMTIELMV</sequence>
<gene>
    <name evidence="5" type="ORF">MKW98_018639</name>
</gene>
<feature type="signal peptide" evidence="3">
    <location>
        <begin position="1"/>
        <end position="24"/>
    </location>
</feature>
<feature type="domain" description="Wall-associated receptor kinase galacturonan-binding" evidence="4">
    <location>
        <begin position="32"/>
        <end position="100"/>
    </location>
</feature>